<evidence type="ECO:0000256" key="5">
    <source>
        <dbReference type="ARBA" id="ARBA00022989"/>
    </source>
</evidence>
<dbReference type="PANTHER" id="PTHR11923">
    <property type="entry name" value="SCAVENGER RECEPTOR CLASS B TYPE-1 SR-B1"/>
    <property type="match status" value="1"/>
</dbReference>
<reference evidence="8" key="2">
    <citation type="submission" date="2015-06" db="UniProtKB">
        <authorList>
            <consortium name="EnsemblMetazoa"/>
        </authorList>
    </citation>
    <scope>IDENTIFICATION</scope>
</reference>
<evidence type="ECO:0000313" key="8">
    <source>
        <dbReference type="EnsemblMetazoa" id="MESCA005526-PA"/>
    </source>
</evidence>
<dbReference type="GO" id="GO:0005044">
    <property type="term" value="F:scavenger receptor activity"/>
    <property type="evidence" value="ECO:0007669"/>
    <property type="project" value="TreeGrafter"/>
</dbReference>
<keyword evidence="4" id="KW-0812">Transmembrane</keyword>
<dbReference type="GO" id="GO:0005886">
    <property type="term" value="C:plasma membrane"/>
    <property type="evidence" value="ECO:0007669"/>
    <property type="project" value="UniProtKB-SubCell"/>
</dbReference>
<sequence>MLSLKPGTFLYKTWEKPPLDVYVKVYMFNVTNHERYVQGLDDKIKVEEVGPYVYQEYLTNNDAVFNDNDTILQQSTQFEIREKNLIVTVTMIVTVTVAKLVIIEISKNRICDCDSD</sequence>
<dbReference type="EMBL" id="CAQQ02152297">
    <property type="status" value="NOT_ANNOTATED_CDS"/>
    <property type="molecule type" value="Genomic_DNA"/>
</dbReference>
<evidence type="ECO:0000256" key="6">
    <source>
        <dbReference type="ARBA" id="ARBA00023136"/>
    </source>
</evidence>
<comment type="similarity">
    <text evidence="2">Belongs to the CD36 family.</text>
</comment>
<dbReference type="Proteomes" id="UP000015102">
    <property type="component" value="Unassembled WGS sequence"/>
</dbReference>
<evidence type="ECO:0000256" key="1">
    <source>
        <dbReference type="ARBA" id="ARBA00004236"/>
    </source>
</evidence>
<proteinExistence type="inferred from homology"/>
<dbReference type="Pfam" id="PF01130">
    <property type="entry name" value="CD36"/>
    <property type="match status" value="1"/>
</dbReference>
<keyword evidence="9" id="KW-1185">Reference proteome</keyword>
<dbReference type="STRING" id="36166.T1GPJ3"/>
<dbReference type="HOGENOM" id="CLU_2173488_0_0_1"/>
<dbReference type="PANTHER" id="PTHR11923:SF104">
    <property type="entry name" value="FI07620P"/>
    <property type="match status" value="1"/>
</dbReference>
<dbReference type="InterPro" id="IPR002159">
    <property type="entry name" value="CD36_fam"/>
</dbReference>
<evidence type="ECO:0000256" key="2">
    <source>
        <dbReference type="ARBA" id="ARBA00010532"/>
    </source>
</evidence>
<dbReference type="AlphaFoldDB" id="T1GPJ3"/>
<keyword evidence="5" id="KW-1133">Transmembrane helix</keyword>
<organism evidence="8 9">
    <name type="scientific">Megaselia scalaris</name>
    <name type="common">Humpbacked fly</name>
    <name type="synonym">Phora scalaris</name>
    <dbReference type="NCBI Taxonomy" id="36166"/>
    <lineage>
        <taxon>Eukaryota</taxon>
        <taxon>Metazoa</taxon>
        <taxon>Ecdysozoa</taxon>
        <taxon>Arthropoda</taxon>
        <taxon>Hexapoda</taxon>
        <taxon>Insecta</taxon>
        <taxon>Pterygota</taxon>
        <taxon>Neoptera</taxon>
        <taxon>Endopterygota</taxon>
        <taxon>Diptera</taxon>
        <taxon>Brachycera</taxon>
        <taxon>Muscomorpha</taxon>
        <taxon>Platypezoidea</taxon>
        <taxon>Phoridae</taxon>
        <taxon>Megaseliini</taxon>
        <taxon>Megaselia</taxon>
    </lineage>
</organism>
<keyword evidence="3" id="KW-1003">Cell membrane</keyword>
<evidence type="ECO:0000313" key="9">
    <source>
        <dbReference type="Proteomes" id="UP000015102"/>
    </source>
</evidence>
<evidence type="ECO:0000256" key="7">
    <source>
        <dbReference type="ARBA" id="ARBA00023180"/>
    </source>
</evidence>
<reference evidence="9" key="1">
    <citation type="submission" date="2013-02" db="EMBL/GenBank/DDBJ databases">
        <authorList>
            <person name="Hughes D."/>
        </authorList>
    </citation>
    <scope>NUCLEOTIDE SEQUENCE</scope>
    <source>
        <strain>Durham</strain>
        <strain evidence="9">NC isolate 2 -- Noor lab</strain>
    </source>
</reference>
<dbReference type="EMBL" id="CAQQ02152296">
    <property type="status" value="NOT_ANNOTATED_CDS"/>
    <property type="molecule type" value="Genomic_DNA"/>
</dbReference>
<dbReference type="GO" id="GO:0005737">
    <property type="term" value="C:cytoplasm"/>
    <property type="evidence" value="ECO:0007669"/>
    <property type="project" value="TreeGrafter"/>
</dbReference>
<name>T1GPJ3_MEGSC</name>
<comment type="subcellular location">
    <subcellularLocation>
        <location evidence="1">Cell membrane</location>
    </subcellularLocation>
</comment>
<evidence type="ECO:0000256" key="4">
    <source>
        <dbReference type="ARBA" id="ARBA00022692"/>
    </source>
</evidence>
<protein>
    <submittedName>
        <fullName evidence="8">Uncharacterized protein</fullName>
    </submittedName>
</protein>
<keyword evidence="6" id="KW-0472">Membrane</keyword>
<evidence type="ECO:0000256" key="3">
    <source>
        <dbReference type="ARBA" id="ARBA00022475"/>
    </source>
</evidence>
<keyword evidence="7" id="KW-0325">Glycoprotein</keyword>
<accession>T1GPJ3</accession>
<dbReference type="OMA" id="NHERYVQ"/>
<dbReference type="EnsemblMetazoa" id="MESCA005526-RA">
    <property type="protein sequence ID" value="MESCA005526-PA"/>
    <property type="gene ID" value="MESCA005526"/>
</dbReference>